<dbReference type="Pfam" id="PF07238">
    <property type="entry name" value="PilZ"/>
    <property type="match status" value="1"/>
</dbReference>
<feature type="domain" description="PilZ" evidence="1">
    <location>
        <begin position="25"/>
        <end position="109"/>
    </location>
</feature>
<evidence type="ECO:0000313" key="3">
    <source>
        <dbReference type="Proteomes" id="UP000000466"/>
    </source>
</evidence>
<dbReference type="RefSeq" id="WP_015047243.1">
    <property type="nucleotide sequence ID" value="NC_018868.3"/>
</dbReference>
<dbReference type="KEGG" id="saga:M5M_09470"/>
<sequence>MPDNRRRLTRHTLSDKLDVWDSETDERLGQLVNLHQEGMMVLGDFSFEENKLYSVRIHLPQALSDDGELVLGVDCLWVRADTETELQWSGFQIIDVGSEQIAVIQRVIARMAVQ</sequence>
<evidence type="ECO:0000313" key="2">
    <source>
        <dbReference type="EMBL" id="AFU99079.1"/>
    </source>
</evidence>
<dbReference type="Proteomes" id="UP000000466">
    <property type="component" value="Chromosome"/>
</dbReference>
<evidence type="ECO:0000259" key="1">
    <source>
        <dbReference type="Pfam" id="PF07238"/>
    </source>
</evidence>
<dbReference type="OrthoDB" id="6199437at2"/>
<dbReference type="AlphaFoldDB" id="K4KIV3"/>
<dbReference type="STRING" id="1117647.M5M_09470"/>
<gene>
    <name evidence="2" type="ordered locus">M5M_09470</name>
</gene>
<protein>
    <recommendedName>
        <fullName evidence="1">PilZ domain-containing protein</fullName>
    </recommendedName>
</protein>
<reference evidence="2 3" key="1">
    <citation type="journal article" date="2013" name="Genome Announc.">
        <title>Complete genome sequence of Simiduia agarivorans SA1(T), a marine bacterium able to degrade a variety of polysaccharides.</title>
        <authorList>
            <person name="Lin S.Y."/>
            <person name="Shieh W.Y."/>
            <person name="Chen J.S."/>
            <person name="Tang S.L."/>
        </authorList>
    </citation>
    <scope>NUCLEOTIDE SEQUENCE [LARGE SCALE GENOMIC DNA]</scope>
    <source>
        <strain evidence="3">DSM 21679 / JCM 13881 / BCRC 17597 / SA1</strain>
    </source>
</reference>
<dbReference type="HOGENOM" id="CLU_141633_2_1_6"/>
<dbReference type="eggNOG" id="ENOG5032VZC">
    <property type="taxonomic scope" value="Bacteria"/>
</dbReference>
<proteinExistence type="predicted"/>
<dbReference type="GO" id="GO:0035438">
    <property type="term" value="F:cyclic-di-GMP binding"/>
    <property type="evidence" value="ECO:0007669"/>
    <property type="project" value="InterPro"/>
</dbReference>
<dbReference type="InterPro" id="IPR009875">
    <property type="entry name" value="PilZ_domain"/>
</dbReference>
<name>K4KIV3_SIMAS</name>
<accession>K4KIV3</accession>
<organism evidence="2 3">
    <name type="scientific">Simiduia agarivorans (strain DSM 21679 / JCM 13881 / BCRC 17597 / SA1)</name>
    <dbReference type="NCBI Taxonomy" id="1117647"/>
    <lineage>
        <taxon>Bacteria</taxon>
        <taxon>Pseudomonadati</taxon>
        <taxon>Pseudomonadota</taxon>
        <taxon>Gammaproteobacteria</taxon>
        <taxon>Cellvibrionales</taxon>
        <taxon>Cellvibrionaceae</taxon>
        <taxon>Simiduia</taxon>
    </lineage>
</organism>
<dbReference type="EMBL" id="CP003746">
    <property type="protein sequence ID" value="AFU99079.1"/>
    <property type="molecule type" value="Genomic_DNA"/>
</dbReference>
<keyword evidence="3" id="KW-1185">Reference proteome</keyword>